<evidence type="ECO:0000256" key="7">
    <source>
        <dbReference type="SAM" id="Phobius"/>
    </source>
</evidence>
<comment type="caution">
    <text evidence="9">The sequence shown here is derived from an EMBL/GenBank/DDBJ whole genome shotgun (WGS) entry which is preliminary data.</text>
</comment>
<reference evidence="9 10" key="1">
    <citation type="journal article" date="2018" name="Arch. Microbiol.">
        <title>New insights into the metabolic potential of the phototrophic purple bacterium Rhodopila globiformis DSM 161(T) from its draft genome sequence and evidence for a vanadium-dependent nitrogenase.</title>
        <authorList>
            <person name="Imhoff J.F."/>
            <person name="Rahn T."/>
            <person name="Kunzel S."/>
            <person name="Neulinger S.C."/>
        </authorList>
    </citation>
    <scope>NUCLEOTIDE SEQUENCE [LARGE SCALE GENOMIC DNA]</scope>
    <source>
        <strain evidence="9 10">DSM 161</strain>
    </source>
</reference>
<keyword evidence="10" id="KW-1185">Reference proteome</keyword>
<evidence type="ECO:0000259" key="8">
    <source>
        <dbReference type="Pfam" id="PF01926"/>
    </source>
</evidence>
<evidence type="ECO:0000256" key="5">
    <source>
        <dbReference type="ARBA" id="ARBA00023136"/>
    </source>
</evidence>
<dbReference type="PANTHER" id="PTHR10465">
    <property type="entry name" value="TRANSMEMBRANE GTPASE FZO1"/>
    <property type="match status" value="1"/>
</dbReference>
<accession>A0A2S6NLH0</accession>
<name>A0A2S6NLH0_RHOGL</name>
<keyword evidence="7" id="KW-0812">Transmembrane</keyword>
<evidence type="ECO:0000256" key="3">
    <source>
        <dbReference type="ARBA" id="ARBA00022801"/>
    </source>
</evidence>
<keyword evidence="2" id="KW-0547">Nucleotide-binding</keyword>
<dbReference type="AlphaFoldDB" id="A0A2S6NLH0"/>
<dbReference type="GO" id="GO:0016020">
    <property type="term" value="C:membrane"/>
    <property type="evidence" value="ECO:0007669"/>
    <property type="project" value="UniProtKB-SubCell"/>
</dbReference>
<dbReference type="InterPro" id="IPR027094">
    <property type="entry name" value="Mitofusin_fam"/>
</dbReference>
<dbReference type="EMBL" id="NHRY01000060">
    <property type="protein sequence ID" value="PPQ36233.1"/>
    <property type="molecule type" value="Genomic_DNA"/>
</dbReference>
<organism evidence="9 10">
    <name type="scientific">Rhodopila globiformis</name>
    <name type="common">Rhodopseudomonas globiformis</name>
    <dbReference type="NCBI Taxonomy" id="1071"/>
    <lineage>
        <taxon>Bacteria</taxon>
        <taxon>Pseudomonadati</taxon>
        <taxon>Pseudomonadota</taxon>
        <taxon>Alphaproteobacteria</taxon>
        <taxon>Acetobacterales</taxon>
        <taxon>Acetobacteraceae</taxon>
        <taxon>Rhodopila</taxon>
    </lineage>
</organism>
<protein>
    <recommendedName>
        <fullName evidence="8">G domain-containing protein</fullName>
    </recommendedName>
</protein>
<keyword evidence="4" id="KW-0342">GTP-binding</keyword>
<dbReference type="RefSeq" id="WP_104517829.1">
    <property type="nucleotide sequence ID" value="NZ_NHRY01000060.1"/>
</dbReference>
<evidence type="ECO:0000313" key="9">
    <source>
        <dbReference type="EMBL" id="PPQ36233.1"/>
    </source>
</evidence>
<dbReference type="Gene3D" id="3.40.50.300">
    <property type="entry name" value="P-loop containing nucleotide triphosphate hydrolases"/>
    <property type="match status" value="1"/>
</dbReference>
<evidence type="ECO:0000256" key="1">
    <source>
        <dbReference type="ARBA" id="ARBA00004370"/>
    </source>
</evidence>
<dbReference type="Pfam" id="PF01926">
    <property type="entry name" value="MMR_HSR1"/>
    <property type="match status" value="1"/>
</dbReference>
<dbReference type="OrthoDB" id="207675at2"/>
<feature type="region of interest" description="Disordered" evidence="6">
    <location>
        <begin position="1"/>
        <end position="21"/>
    </location>
</feature>
<gene>
    <name evidence="9" type="ORF">CCS01_05425</name>
</gene>
<proteinExistence type="predicted"/>
<dbReference type="Proteomes" id="UP000239724">
    <property type="component" value="Unassembled WGS sequence"/>
</dbReference>
<dbReference type="CDD" id="cd00882">
    <property type="entry name" value="Ras_like_GTPase"/>
    <property type="match status" value="1"/>
</dbReference>
<evidence type="ECO:0000256" key="4">
    <source>
        <dbReference type="ARBA" id="ARBA00023134"/>
    </source>
</evidence>
<feature type="transmembrane region" description="Helical" evidence="7">
    <location>
        <begin position="503"/>
        <end position="526"/>
    </location>
</feature>
<feature type="region of interest" description="Disordered" evidence="6">
    <location>
        <begin position="607"/>
        <end position="626"/>
    </location>
</feature>
<keyword evidence="5 7" id="KW-0472">Membrane</keyword>
<comment type="subcellular location">
    <subcellularLocation>
        <location evidence="1">Membrane</location>
    </subcellularLocation>
</comment>
<dbReference type="InterPro" id="IPR027417">
    <property type="entry name" value="P-loop_NTPase"/>
</dbReference>
<dbReference type="SUPFAM" id="SSF52540">
    <property type="entry name" value="P-loop containing nucleoside triphosphate hydrolases"/>
    <property type="match status" value="1"/>
</dbReference>
<dbReference type="PANTHER" id="PTHR10465:SF0">
    <property type="entry name" value="SARCALUMENIN"/>
    <property type="match status" value="1"/>
</dbReference>
<dbReference type="GO" id="GO:0005525">
    <property type="term" value="F:GTP binding"/>
    <property type="evidence" value="ECO:0007669"/>
    <property type="project" value="UniProtKB-KW"/>
</dbReference>
<feature type="transmembrane region" description="Helical" evidence="7">
    <location>
        <begin position="471"/>
        <end position="491"/>
    </location>
</feature>
<feature type="domain" description="G" evidence="8">
    <location>
        <begin position="80"/>
        <end position="216"/>
    </location>
</feature>
<keyword evidence="3" id="KW-0378">Hydrolase</keyword>
<sequence>MSGTDAAMTPQRAEAMTPQRAEATMPRRAEAATLQHAGAWAAALQERGLIDAATAAQVAETLAASGGERLDEADDSLLVVMLCGPTAVGKSSLINALAGADISRRGLGATTRAAVLYVHEQDDPARLYAYSHGLGGERQETEMVRHHADALLHKVLVDSPDIDSVMLEHRDLTARLVHAADVVLFVTSPEKYKVMRSARWVLGQRQQRGMAFVLNKWDREALGVQYDRRAELEADFRRVLAEQGFPDALVFKVSALNAPDDRENDLPALRAWLETGISQSTGAAIRQRRQRAAWGRLASVIEAAVPAPLSDHPFLPDLTRRLAAAGATAEQSVAVEAALVQPRSPDDSVWPSTPGLLGMWVRTRQRLGATATALRSGVSFLRLPDADATDAGPRRDRFGQDSAAALAAAMTELARDAALARLPLGPVEAAWAAEATRLDRQLAPLPLAVETEVVTEAGGHTLRRALGTASLYGVEILVVAVLLIAAVRVGIDFVTGAYAPGSLFLTAMELIFILLLIGHITASLFFPPLQKRLRRRVAQRAKALVRGSSDRLHTELRAHVDAVDQLSREGRELLRAIDRTMTALATAKSAAGVDRLFGQAETQRIPEAAVPVATPTEPARRRPRFD</sequence>
<feature type="compositionally biased region" description="Low complexity" evidence="6">
    <location>
        <begin position="607"/>
        <end position="617"/>
    </location>
</feature>
<dbReference type="InterPro" id="IPR006073">
    <property type="entry name" value="GTP-bd"/>
</dbReference>
<evidence type="ECO:0000313" key="10">
    <source>
        <dbReference type="Proteomes" id="UP000239724"/>
    </source>
</evidence>
<keyword evidence="7" id="KW-1133">Transmembrane helix</keyword>
<dbReference type="GO" id="GO:0003924">
    <property type="term" value="F:GTPase activity"/>
    <property type="evidence" value="ECO:0007669"/>
    <property type="project" value="InterPro"/>
</dbReference>
<evidence type="ECO:0000256" key="2">
    <source>
        <dbReference type="ARBA" id="ARBA00022741"/>
    </source>
</evidence>
<evidence type="ECO:0000256" key="6">
    <source>
        <dbReference type="SAM" id="MobiDB-lite"/>
    </source>
</evidence>